<sequence length="172" mass="19490">MQSRRDVQRQKSRVSGKQVLIRSLMTVLVLILVAWGSFAIATQPKTSAQRQAVSLAKKYADLRSFDHFYVYNRDHTYYTVSGQNRQHQPILVIVPQTGGKLRVVKQASGLTSQQAVAKVRADRAVKRVLKVAPGIFNDRVVWEVTYKNAQGALCYDLLSFKTGHYVQRINNL</sequence>
<evidence type="ECO:0000313" key="4">
    <source>
        <dbReference type="Proteomes" id="UP000050816"/>
    </source>
</evidence>
<name>A0A0R1UDC9_9LACO</name>
<dbReference type="PATRIC" id="fig|1423760.3.peg.1023"/>
<keyword evidence="1" id="KW-0812">Transmembrane</keyword>
<reference evidence="3 4" key="1">
    <citation type="journal article" date="2015" name="Genome Announc.">
        <title>Expanding the biotechnology potential of lactobacilli through comparative genomics of 213 strains and associated genera.</title>
        <authorList>
            <person name="Sun Z."/>
            <person name="Harris H.M."/>
            <person name="McCann A."/>
            <person name="Guo C."/>
            <person name="Argimon S."/>
            <person name="Zhang W."/>
            <person name="Yang X."/>
            <person name="Jeffery I.B."/>
            <person name="Cooney J.C."/>
            <person name="Kagawa T.F."/>
            <person name="Liu W."/>
            <person name="Song Y."/>
            <person name="Salvetti E."/>
            <person name="Wrobel A."/>
            <person name="Rasinkangas P."/>
            <person name="Parkhill J."/>
            <person name="Rea M.C."/>
            <person name="O'Sullivan O."/>
            <person name="Ritari J."/>
            <person name="Douillard F.P."/>
            <person name="Paul Ross R."/>
            <person name="Yang R."/>
            <person name="Briner A.E."/>
            <person name="Felis G.E."/>
            <person name="de Vos W.M."/>
            <person name="Barrangou R."/>
            <person name="Klaenhammer T.R."/>
            <person name="Caufield P.W."/>
            <person name="Cui Y."/>
            <person name="Zhang H."/>
            <person name="O'Toole P.W."/>
        </authorList>
    </citation>
    <scope>NUCLEOTIDE SEQUENCE [LARGE SCALE GENOMIC DNA]</scope>
    <source>
        <strain evidence="3 4">DSM 15946</strain>
    </source>
</reference>
<dbReference type="InterPro" id="IPR046350">
    <property type="entry name" value="Cystatin_sf"/>
</dbReference>
<dbReference type="SUPFAM" id="SSF54403">
    <property type="entry name" value="Cystatin/monellin"/>
    <property type="match status" value="2"/>
</dbReference>
<dbReference type="Pfam" id="PF17881">
    <property type="entry name" value="TseB"/>
    <property type="match status" value="1"/>
</dbReference>
<keyword evidence="1" id="KW-1133">Transmembrane helix</keyword>
<evidence type="ECO:0000256" key="1">
    <source>
        <dbReference type="SAM" id="Phobius"/>
    </source>
</evidence>
<keyword evidence="1" id="KW-0472">Membrane</keyword>
<proteinExistence type="predicted"/>
<organism evidence="3 4">
    <name type="scientific">Limosilactobacillus ingluviei DSM 15946</name>
    <dbReference type="NCBI Taxonomy" id="1423760"/>
    <lineage>
        <taxon>Bacteria</taxon>
        <taxon>Bacillati</taxon>
        <taxon>Bacillota</taxon>
        <taxon>Bacilli</taxon>
        <taxon>Lactobacillales</taxon>
        <taxon>Lactobacillaceae</taxon>
        <taxon>Limosilactobacillus</taxon>
    </lineage>
</organism>
<gene>
    <name evidence="3" type="ORF">FC43_GL000990</name>
</gene>
<feature type="domain" description="Cell wall elongation regulator TseB-like" evidence="2">
    <location>
        <begin position="51"/>
        <end position="95"/>
    </location>
</feature>
<accession>A0A0R1UDC9</accession>
<dbReference type="InterPro" id="IPR041401">
    <property type="entry name" value="TseB-like_dom"/>
</dbReference>
<dbReference type="EMBL" id="AZFK01000088">
    <property type="protein sequence ID" value="KRL87675.1"/>
    <property type="molecule type" value="Genomic_DNA"/>
</dbReference>
<evidence type="ECO:0000259" key="2">
    <source>
        <dbReference type="Pfam" id="PF17881"/>
    </source>
</evidence>
<evidence type="ECO:0000313" key="3">
    <source>
        <dbReference type="EMBL" id="KRL87675.1"/>
    </source>
</evidence>
<dbReference type="RefSeq" id="WP_019205618.1">
    <property type="nucleotide sequence ID" value="NZ_AZFK01000088.1"/>
</dbReference>
<feature type="transmembrane region" description="Helical" evidence="1">
    <location>
        <begin position="20"/>
        <end position="41"/>
    </location>
</feature>
<protein>
    <recommendedName>
        <fullName evidence="2">Cell wall elongation regulator TseB-like domain-containing protein</fullName>
    </recommendedName>
</protein>
<dbReference type="AlphaFoldDB" id="A0A0R1UDC9"/>
<dbReference type="GeneID" id="82933387"/>
<comment type="caution">
    <text evidence="3">The sequence shown here is derived from an EMBL/GenBank/DDBJ whole genome shotgun (WGS) entry which is preliminary data.</text>
</comment>
<dbReference type="Gene3D" id="3.10.450.40">
    <property type="match status" value="2"/>
</dbReference>
<dbReference type="Proteomes" id="UP000050816">
    <property type="component" value="Unassembled WGS sequence"/>
</dbReference>